<organism evidence="1">
    <name type="scientific">uncultured marine virus</name>
    <dbReference type="NCBI Taxonomy" id="186617"/>
    <lineage>
        <taxon>Viruses</taxon>
        <taxon>environmental samples</taxon>
    </lineage>
</organism>
<proteinExistence type="predicted"/>
<reference evidence="1" key="2">
    <citation type="submission" date="2015-03" db="EMBL/GenBank/DDBJ databases">
        <authorList>
            <person name="Chow C.-E.T."/>
            <person name="Winget D.M."/>
            <person name="White R.A.III."/>
            <person name="Hallam S.J."/>
            <person name="Suttle C.A."/>
        </authorList>
    </citation>
    <scope>NUCLEOTIDE SEQUENCE</scope>
    <source>
        <strain evidence="1">Anoxic2_5</strain>
    </source>
</reference>
<evidence type="ECO:0000313" key="1">
    <source>
        <dbReference type="EMBL" id="AKH47130.1"/>
    </source>
</evidence>
<reference evidence="1" key="1">
    <citation type="journal article" date="2015" name="Front. Microbiol.">
        <title>Combining genomic sequencing methods to explore viral diversity and reveal potential virus-host interactions.</title>
        <authorList>
            <person name="Chow C.E."/>
            <person name="Winget D.M."/>
            <person name="White R.A.III."/>
            <person name="Hallam S.J."/>
            <person name="Suttle C.A."/>
        </authorList>
    </citation>
    <scope>NUCLEOTIDE SEQUENCE</scope>
    <source>
        <strain evidence="1">Anoxic2_5</strain>
    </source>
</reference>
<protein>
    <submittedName>
        <fullName evidence="1">Uncharacterized protein</fullName>
    </submittedName>
</protein>
<name>A0A0F7L5D8_9VIRU</name>
<sequence>MLVPCQPSFASVFRSSCNSGRSVLRARVPGRRTSTTHGCLPACCSVGAPRPCARVSQRRVFARMASCDAAVLPRRPASMAWLSRSCSRRTDQRVKNT</sequence>
<dbReference type="EMBL" id="KR029589">
    <property type="protein sequence ID" value="AKH47130.1"/>
    <property type="molecule type" value="Genomic_DNA"/>
</dbReference>
<accession>A0A0F7L5D8</accession>